<comment type="similarity">
    <text evidence="2 4">Belongs to the class-V pyridoxal-phosphate-dependent aminotransferase family.</text>
</comment>
<sequence length="376" mass="40889">MTADDGHTTFPELTVNLRIPGPTPCPEEVLAAGAQQMMNHRGPEFAQILRRVTDGLNWVFGSSTDVLSFTTSGTGGLEAAIVNTLSPGDRVLSVSIGSFGDRFKSIAKAYGADVVSYATEWGEAADPAVIARMLDDDPSIKAVLVTHNETSTGVTNPLEAIAREVRARDRLILVDAVSSMSSIPCPVERWELDVVVSGSQKGWMVPPGLAFVYMSERAWAANAEAKMPRFYFDAAKTRDSLAKLQNPWTPAMSVYYALDKAFELMRAEGLEGIFTRHEAIASYTRERVKAMGLKLVPVDERYASNTVTAVWWPEGVDGKAISRRAREEFGVVLGGGQGKLEGKIFRVGHLGWVQQADVAEALDVVEKLLAEARARV</sequence>
<dbReference type="Pfam" id="PF00266">
    <property type="entry name" value="Aminotran_5"/>
    <property type="match status" value="1"/>
</dbReference>
<dbReference type="Proteomes" id="UP000326331">
    <property type="component" value="Chromosome"/>
</dbReference>
<dbReference type="PIRSF" id="PIRSF000524">
    <property type="entry name" value="SPT"/>
    <property type="match status" value="1"/>
</dbReference>
<evidence type="ECO:0000313" key="8">
    <source>
        <dbReference type="Proteomes" id="UP000326331"/>
    </source>
</evidence>
<dbReference type="InterPro" id="IPR020578">
    <property type="entry name" value="Aminotrans_V_PyrdxlP_BS"/>
</dbReference>
<organism evidence="7 8">
    <name type="scientific">Tepidiforma bonchosmolovskayae</name>
    <dbReference type="NCBI Taxonomy" id="2601677"/>
    <lineage>
        <taxon>Bacteria</taxon>
        <taxon>Bacillati</taxon>
        <taxon>Chloroflexota</taxon>
        <taxon>Tepidiformia</taxon>
        <taxon>Tepidiformales</taxon>
        <taxon>Tepidiformaceae</taxon>
        <taxon>Tepidiforma</taxon>
    </lineage>
</organism>
<accession>A0ABX6BYX0</accession>
<dbReference type="PANTHER" id="PTHR21152:SF40">
    <property type="entry name" value="ALANINE--GLYOXYLATE AMINOTRANSFERASE"/>
    <property type="match status" value="1"/>
</dbReference>
<evidence type="ECO:0000259" key="6">
    <source>
        <dbReference type="Pfam" id="PF00266"/>
    </source>
</evidence>
<dbReference type="PANTHER" id="PTHR21152">
    <property type="entry name" value="AMINOTRANSFERASE CLASS V"/>
    <property type="match status" value="1"/>
</dbReference>
<protein>
    <submittedName>
        <fullName evidence="7">Alanine--glyoxylate aminotransferase family protein</fullName>
    </submittedName>
</protein>
<dbReference type="InterPro" id="IPR015421">
    <property type="entry name" value="PyrdxlP-dep_Trfase_major"/>
</dbReference>
<dbReference type="Gene3D" id="3.40.640.10">
    <property type="entry name" value="Type I PLP-dependent aspartate aminotransferase-like (Major domain)"/>
    <property type="match status" value="1"/>
</dbReference>
<feature type="domain" description="Aminotransferase class V" evidence="6">
    <location>
        <begin position="27"/>
        <end position="328"/>
    </location>
</feature>
<dbReference type="InterPro" id="IPR015422">
    <property type="entry name" value="PyrdxlP-dep_Trfase_small"/>
</dbReference>
<evidence type="ECO:0000313" key="7">
    <source>
        <dbReference type="EMBL" id="QFG01905.1"/>
    </source>
</evidence>
<dbReference type="Gene3D" id="3.90.1150.10">
    <property type="entry name" value="Aspartate Aminotransferase, domain 1"/>
    <property type="match status" value="1"/>
</dbReference>
<dbReference type="InterPro" id="IPR024169">
    <property type="entry name" value="SP_NH2Trfase/AEP_transaminase"/>
</dbReference>
<dbReference type="GO" id="GO:0008483">
    <property type="term" value="F:transaminase activity"/>
    <property type="evidence" value="ECO:0007669"/>
    <property type="project" value="UniProtKB-KW"/>
</dbReference>
<evidence type="ECO:0000256" key="5">
    <source>
        <dbReference type="RuleBase" id="RU004504"/>
    </source>
</evidence>
<dbReference type="EMBL" id="CP042829">
    <property type="protein sequence ID" value="QFG01905.1"/>
    <property type="molecule type" value="Genomic_DNA"/>
</dbReference>
<evidence type="ECO:0000256" key="1">
    <source>
        <dbReference type="ARBA" id="ARBA00001933"/>
    </source>
</evidence>
<comment type="cofactor">
    <cofactor evidence="1 5">
        <name>pyridoxal 5'-phosphate</name>
        <dbReference type="ChEBI" id="CHEBI:597326"/>
    </cofactor>
</comment>
<proteinExistence type="inferred from homology"/>
<evidence type="ECO:0000256" key="4">
    <source>
        <dbReference type="RuleBase" id="RU004075"/>
    </source>
</evidence>
<reference evidence="7 8" key="1">
    <citation type="submission" date="2019-10" db="EMBL/GenBank/DDBJ databases">
        <title>Thermopilla bonchosmolovskayae gen. nov., sp. nov., a moderately thermophilic Chloroflexi bacterium from a Chukotka hot spring (Arctic, Russia), representing a novel classis Thermopillaia, which include previously uncultivated lineage OLB14.</title>
        <authorList>
            <person name="Kochetkova T.V."/>
            <person name="Zayulina K.S."/>
            <person name="Zhigarkov V.S."/>
            <person name="Minaev N.V."/>
            <person name="Novikov A."/>
            <person name="Toshchakov S.V."/>
            <person name="Elcheninov A.G."/>
            <person name="Kublanov I.V."/>
        </authorList>
    </citation>
    <scope>NUCLEOTIDE SEQUENCE [LARGE SCALE GENOMIC DNA]</scope>
    <source>
        <strain evidence="7 8">3753O</strain>
    </source>
</reference>
<dbReference type="InterPro" id="IPR015424">
    <property type="entry name" value="PyrdxlP-dep_Trfase"/>
</dbReference>
<dbReference type="PROSITE" id="PS00595">
    <property type="entry name" value="AA_TRANSFER_CLASS_5"/>
    <property type="match status" value="1"/>
</dbReference>
<keyword evidence="8" id="KW-1185">Reference proteome</keyword>
<gene>
    <name evidence="7" type="ORF">Tbon_00810</name>
</gene>
<keyword evidence="7" id="KW-0032">Aminotransferase</keyword>
<dbReference type="SUPFAM" id="SSF53383">
    <property type="entry name" value="PLP-dependent transferases"/>
    <property type="match status" value="1"/>
</dbReference>
<evidence type="ECO:0000256" key="3">
    <source>
        <dbReference type="ARBA" id="ARBA00022898"/>
    </source>
</evidence>
<dbReference type="InterPro" id="IPR000192">
    <property type="entry name" value="Aminotrans_V_dom"/>
</dbReference>
<evidence type="ECO:0000256" key="2">
    <source>
        <dbReference type="ARBA" id="ARBA00009236"/>
    </source>
</evidence>
<keyword evidence="7" id="KW-0808">Transferase</keyword>
<name>A0ABX6BYX0_9CHLR</name>
<keyword evidence="3" id="KW-0663">Pyridoxal phosphate</keyword>